<dbReference type="InterPro" id="IPR032675">
    <property type="entry name" value="LRR_dom_sf"/>
</dbReference>
<dbReference type="SUPFAM" id="SSF52047">
    <property type="entry name" value="RNI-like"/>
    <property type="match status" value="1"/>
</dbReference>
<proteinExistence type="predicted"/>
<comment type="caution">
    <text evidence="2">The sequence shown here is derived from an EMBL/GenBank/DDBJ whole genome shotgun (WGS) entry which is preliminary data.</text>
</comment>
<keyword evidence="3" id="KW-1185">Reference proteome</keyword>
<feature type="non-terminal residue" evidence="2">
    <location>
        <position position="511"/>
    </location>
</feature>
<dbReference type="EMBL" id="JANBPK010000396">
    <property type="protein sequence ID" value="KAJ2935696.1"/>
    <property type="molecule type" value="Genomic_DNA"/>
</dbReference>
<evidence type="ECO:0000313" key="3">
    <source>
        <dbReference type="Proteomes" id="UP001140091"/>
    </source>
</evidence>
<accession>A0A9W8JH66</accession>
<gene>
    <name evidence="2" type="ORF">H1R20_g1398</name>
</gene>
<organism evidence="2 3">
    <name type="scientific">Candolleomyces eurysporus</name>
    <dbReference type="NCBI Taxonomy" id="2828524"/>
    <lineage>
        <taxon>Eukaryota</taxon>
        <taxon>Fungi</taxon>
        <taxon>Dikarya</taxon>
        <taxon>Basidiomycota</taxon>
        <taxon>Agaricomycotina</taxon>
        <taxon>Agaricomycetes</taxon>
        <taxon>Agaricomycetidae</taxon>
        <taxon>Agaricales</taxon>
        <taxon>Agaricineae</taxon>
        <taxon>Psathyrellaceae</taxon>
        <taxon>Candolleomyces</taxon>
    </lineage>
</organism>
<sequence>MSSATDRLQSLYASNRPPSLQEVSVAAEFLQLCDEKLQVVDTRITALERELEELRAQRSVIEGERRQYTDILSVRRLLPPEIIGRFMELACVDNHNDEPEYSQSLRTHHRLLPFMLVSREWYRTACGLAHLWAELDMDLTNSSSRDVQEIIMKATNQNARAAEIPLSLKIAFSAAGPASTQIVDFIHSLISRLGLFSLRLYVDSISDLQILDTLFHPPSSSSALLWPTLHTLQISIQSKRVMAAESGLYIPSANIPLLRTAAISSPVVIFPSYQMTCTNLFRLDLGPLSELISDEYVPILGTCKNLRSLRLRRIKPQSRRDANNIPVITLPRLTHLHIESSDRVESGFLPLLRLPSLQSCIYIVSAPESYYPRIIDNLEELVKRSGCSESMEYLELHFGDRFRCRMCDLERLLMVVPRLTVLKLSSFEMEMRALQHCLPGVQELSIRSSRGEMDRALRSFTEYLDYRFDAFPGVPLKARLQFVVTKRTLATREQLDSLRAKFGSSLDFVVD</sequence>
<dbReference type="OrthoDB" id="2269034at2759"/>
<dbReference type="Proteomes" id="UP001140091">
    <property type="component" value="Unassembled WGS sequence"/>
</dbReference>
<dbReference type="Gene3D" id="3.80.10.10">
    <property type="entry name" value="Ribonuclease Inhibitor"/>
    <property type="match status" value="1"/>
</dbReference>
<evidence type="ECO:0000313" key="2">
    <source>
        <dbReference type="EMBL" id="KAJ2935696.1"/>
    </source>
</evidence>
<reference evidence="2" key="1">
    <citation type="submission" date="2022-06" db="EMBL/GenBank/DDBJ databases">
        <title>Genome Sequence of Candolleomyces eurysporus.</title>
        <authorList>
            <person name="Buettner E."/>
        </authorList>
    </citation>
    <scope>NUCLEOTIDE SEQUENCE</scope>
    <source>
        <strain evidence="2">VTCC 930004</strain>
    </source>
</reference>
<evidence type="ECO:0008006" key="4">
    <source>
        <dbReference type="Google" id="ProtNLM"/>
    </source>
</evidence>
<dbReference type="AlphaFoldDB" id="A0A9W8JH66"/>
<evidence type="ECO:0000256" key="1">
    <source>
        <dbReference type="SAM" id="Coils"/>
    </source>
</evidence>
<name>A0A9W8JH66_9AGAR</name>
<keyword evidence="1" id="KW-0175">Coiled coil</keyword>
<feature type="coiled-coil region" evidence="1">
    <location>
        <begin position="37"/>
        <end position="67"/>
    </location>
</feature>
<protein>
    <recommendedName>
        <fullName evidence="4">F-box domain-containing protein</fullName>
    </recommendedName>
</protein>